<evidence type="ECO:0000313" key="1">
    <source>
        <dbReference type="EMBL" id="QHT30958.1"/>
    </source>
</evidence>
<proteinExistence type="predicted"/>
<reference evidence="1" key="1">
    <citation type="journal article" date="2020" name="Nature">
        <title>Giant virus diversity and host interactions through global metagenomics.</title>
        <authorList>
            <person name="Schulz F."/>
            <person name="Roux S."/>
            <person name="Paez-Espino D."/>
            <person name="Jungbluth S."/>
            <person name="Walsh D.A."/>
            <person name="Denef V.J."/>
            <person name="McMahon K.D."/>
            <person name="Konstantinidis K.T."/>
            <person name="Eloe-Fadrosh E.A."/>
            <person name="Kyrpides N.C."/>
            <person name="Woyke T."/>
        </authorList>
    </citation>
    <scope>NUCLEOTIDE SEQUENCE</scope>
    <source>
        <strain evidence="1">GVMAG-M-3300009151-50</strain>
    </source>
</reference>
<accession>A0A6C0EPQ6</accession>
<dbReference type="EMBL" id="MN738914">
    <property type="protein sequence ID" value="QHT30958.1"/>
    <property type="molecule type" value="Genomic_DNA"/>
</dbReference>
<dbReference type="AlphaFoldDB" id="A0A6C0EPQ6"/>
<sequence length="57" mass="6659">MYLIFKQDMIFPNVREEILISQIYNLFALDVIYQWEANTLSKSGVKKVNNHQNGIGL</sequence>
<organism evidence="1">
    <name type="scientific">viral metagenome</name>
    <dbReference type="NCBI Taxonomy" id="1070528"/>
    <lineage>
        <taxon>unclassified sequences</taxon>
        <taxon>metagenomes</taxon>
        <taxon>organismal metagenomes</taxon>
    </lineage>
</organism>
<protein>
    <submittedName>
        <fullName evidence="1">Uncharacterized protein</fullName>
    </submittedName>
</protein>
<name>A0A6C0EPQ6_9ZZZZ</name>